<evidence type="ECO:0000256" key="6">
    <source>
        <dbReference type="ARBA" id="ARBA00023002"/>
    </source>
</evidence>
<dbReference type="Proteomes" id="UP001500305">
    <property type="component" value="Unassembled WGS sequence"/>
</dbReference>
<comment type="function">
    <text evidence="1">LuxC is the fatty acid reductase enzyme responsible for synthesis of the aldehyde substrate for the luminescent reaction catalyzed by luciferase.</text>
</comment>
<evidence type="ECO:0000313" key="9">
    <source>
        <dbReference type="EMBL" id="GAA2226698.1"/>
    </source>
</evidence>
<keyword evidence="10" id="KW-1185">Reference proteome</keyword>
<dbReference type="InterPro" id="IPR016162">
    <property type="entry name" value="Ald_DH_N"/>
</dbReference>
<dbReference type="SUPFAM" id="SSF53720">
    <property type="entry name" value="ALDH-like"/>
    <property type="match status" value="1"/>
</dbReference>
<evidence type="ECO:0000256" key="7">
    <source>
        <dbReference type="ARBA" id="ARBA00023223"/>
    </source>
</evidence>
<keyword evidence="6" id="KW-0560">Oxidoreductase</keyword>
<reference evidence="9 10" key="1">
    <citation type="journal article" date="2019" name="Int. J. Syst. Evol. Microbiol.">
        <title>The Global Catalogue of Microorganisms (GCM) 10K type strain sequencing project: providing services to taxonomists for standard genome sequencing and annotation.</title>
        <authorList>
            <consortium name="The Broad Institute Genomics Platform"/>
            <consortium name="The Broad Institute Genome Sequencing Center for Infectious Disease"/>
            <person name="Wu L."/>
            <person name="Ma J."/>
        </authorList>
    </citation>
    <scope>NUCLEOTIDE SEQUENCE [LARGE SCALE GENOMIC DNA]</scope>
    <source>
        <strain evidence="9 10">JCM 7356</strain>
    </source>
</reference>
<comment type="caution">
    <text evidence="9">The sequence shown here is derived from an EMBL/GenBank/DDBJ whole genome shotgun (WGS) entry which is preliminary data.</text>
</comment>
<evidence type="ECO:0000256" key="8">
    <source>
        <dbReference type="ARBA" id="ARBA00049412"/>
    </source>
</evidence>
<dbReference type="EC" id="1.2.1.50" evidence="4"/>
<gene>
    <name evidence="9" type="ORF">GCM10010430_02310</name>
</gene>
<dbReference type="InterPro" id="IPR016163">
    <property type="entry name" value="Ald_DH_C"/>
</dbReference>
<organism evidence="9 10">
    <name type="scientific">Kitasatospora cystarginea</name>
    <dbReference type="NCBI Taxonomy" id="58350"/>
    <lineage>
        <taxon>Bacteria</taxon>
        <taxon>Bacillati</taxon>
        <taxon>Actinomycetota</taxon>
        <taxon>Actinomycetes</taxon>
        <taxon>Kitasatosporales</taxon>
        <taxon>Streptomycetaceae</taxon>
        <taxon>Kitasatospora</taxon>
    </lineage>
</organism>
<evidence type="ECO:0000256" key="1">
    <source>
        <dbReference type="ARBA" id="ARBA00003277"/>
    </source>
</evidence>
<protein>
    <recommendedName>
        <fullName evidence="4">long-chain-fatty-acyl-CoA reductase</fullName>
        <ecNumber evidence="4">1.2.1.50</ecNumber>
    </recommendedName>
</protein>
<evidence type="ECO:0000256" key="3">
    <source>
        <dbReference type="ARBA" id="ARBA00010915"/>
    </source>
</evidence>
<dbReference type="Pfam" id="PF05893">
    <property type="entry name" value="LuxC"/>
    <property type="match status" value="1"/>
</dbReference>
<name>A0ABN3DC33_9ACTN</name>
<accession>A0ABN3DC33</accession>
<dbReference type="InterPro" id="IPR016161">
    <property type="entry name" value="Ald_DH/histidinol_DH"/>
</dbReference>
<comment type="catalytic activity">
    <reaction evidence="8">
        <text>a long-chain fatty aldehyde + NADP(+) + CoA = a long-chain fatty acyl-CoA + NADPH + H(+)</text>
        <dbReference type="Rhea" id="RHEA:15437"/>
        <dbReference type="ChEBI" id="CHEBI:15378"/>
        <dbReference type="ChEBI" id="CHEBI:17176"/>
        <dbReference type="ChEBI" id="CHEBI:57287"/>
        <dbReference type="ChEBI" id="CHEBI:57783"/>
        <dbReference type="ChEBI" id="CHEBI:58349"/>
        <dbReference type="ChEBI" id="CHEBI:83139"/>
        <dbReference type="EC" id="1.2.1.50"/>
    </reaction>
</comment>
<keyword evidence="7" id="KW-0455">Luminescence</keyword>
<keyword evidence="5" id="KW-0521">NADP</keyword>
<dbReference type="Gene3D" id="3.40.605.10">
    <property type="entry name" value="Aldehyde Dehydrogenase, Chain A, domain 1"/>
    <property type="match status" value="1"/>
</dbReference>
<evidence type="ECO:0000256" key="4">
    <source>
        <dbReference type="ARBA" id="ARBA00013020"/>
    </source>
</evidence>
<dbReference type="Gene3D" id="3.40.309.10">
    <property type="entry name" value="Aldehyde Dehydrogenase, Chain A, domain 2"/>
    <property type="match status" value="1"/>
</dbReference>
<dbReference type="RefSeq" id="WP_344634233.1">
    <property type="nucleotide sequence ID" value="NZ_BAAATR010000001.1"/>
</dbReference>
<comment type="pathway">
    <text evidence="2">Lipid metabolism; fatty acid reduction for biolumincescence.</text>
</comment>
<evidence type="ECO:0000256" key="2">
    <source>
        <dbReference type="ARBA" id="ARBA00004908"/>
    </source>
</evidence>
<evidence type="ECO:0000256" key="5">
    <source>
        <dbReference type="ARBA" id="ARBA00022857"/>
    </source>
</evidence>
<dbReference type="EMBL" id="BAAATR010000001">
    <property type="protein sequence ID" value="GAA2226698.1"/>
    <property type="molecule type" value="Genomic_DNA"/>
</dbReference>
<proteinExistence type="inferred from homology"/>
<evidence type="ECO:0000313" key="10">
    <source>
        <dbReference type="Proteomes" id="UP001500305"/>
    </source>
</evidence>
<dbReference type="InterPro" id="IPR008670">
    <property type="entry name" value="CoA_reduct_LuxC"/>
</dbReference>
<sequence length="440" mass="46482">MTDVKHLWQGEWIDGAEAGRRLADLDTFAAAARQLPLRTEAVIEACTALAAGLAGAASADRDLLAAELGRSGASEQETAAVLGDLAGLLRRDALERVLTAQLGTTSPATPVPAGSGAAEYWAPVGMVAHVLPGNVATAGPWSLVEGLLTGNLNVAKTTGGSRFVQLFAEALAGHDPSGAVAALTIVLSFPSRNRDWLRTVCQAADSVVVWGTEEAVAGVAEHVGPGRRLVAWGPKISFAYLTEAAWSDPGILADLARSVCRHDQQACTSPQALYLDTEDDDQLFAVAERLAEALAEAAAGLPQPTPTLQERAEITTTVTVARLEQHLGHGRVLADPEGRWRVLADRRSELAVSPLFRTVWVRPLPRKRIPAVLRPLRSYLQTVGLAAAPGETGVLADEFVRAGALRVTAVGAMNDSYPGEPHDGLLALQQHSRRVLVPRV</sequence>
<comment type="similarity">
    <text evidence="3">Belongs to the LuxC family.</text>
</comment>